<dbReference type="EMBL" id="JBHSAM010000034">
    <property type="protein sequence ID" value="MFC4103120.1"/>
    <property type="molecule type" value="Genomic_DNA"/>
</dbReference>
<comment type="caution">
    <text evidence="1">The sequence shown here is derived from an EMBL/GenBank/DDBJ whole genome shotgun (WGS) entry which is preliminary data.</text>
</comment>
<gene>
    <name evidence="1" type="ORF">ACFOZ8_26220</name>
</gene>
<protein>
    <submittedName>
        <fullName evidence="1">DUF1256 domain-containing protein</fullName>
    </submittedName>
</protein>
<proteinExistence type="predicted"/>
<dbReference type="InterPro" id="IPR023430">
    <property type="entry name" value="Pept_HybD-like_dom_sf"/>
</dbReference>
<dbReference type="Pfam" id="PF06866">
    <property type="entry name" value="DUF1256"/>
    <property type="match status" value="1"/>
</dbReference>
<evidence type="ECO:0000313" key="1">
    <source>
        <dbReference type="EMBL" id="MFC4103120.1"/>
    </source>
</evidence>
<name>A0ABV8KAQ3_9BACL</name>
<dbReference type="RefSeq" id="WP_377721703.1">
    <property type="nucleotide sequence ID" value="NZ_JBHSAM010000034.1"/>
</dbReference>
<reference evidence="2" key="1">
    <citation type="journal article" date="2019" name="Int. J. Syst. Evol. Microbiol.">
        <title>The Global Catalogue of Microorganisms (GCM) 10K type strain sequencing project: providing services to taxonomists for standard genome sequencing and annotation.</title>
        <authorList>
            <consortium name="The Broad Institute Genomics Platform"/>
            <consortium name="The Broad Institute Genome Sequencing Center for Infectious Disease"/>
            <person name="Wu L."/>
            <person name="Ma J."/>
        </authorList>
    </citation>
    <scope>NUCLEOTIDE SEQUENCE [LARGE SCALE GENOMIC DNA]</scope>
    <source>
        <strain evidence="2">IBRC-M 10987</strain>
    </source>
</reference>
<keyword evidence="2" id="KW-1185">Reference proteome</keyword>
<evidence type="ECO:0000313" key="2">
    <source>
        <dbReference type="Proteomes" id="UP001595715"/>
    </source>
</evidence>
<organism evidence="1 2">
    <name type="scientific">Paenibacillus xanthanilyticus</name>
    <dbReference type="NCBI Taxonomy" id="1783531"/>
    <lineage>
        <taxon>Bacteria</taxon>
        <taxon>Bacillati</taxon>
        <taxon>Bacillota</taxon>
        <taxon>Bacilli</taxon>
        <taxon>Bacillales</taxon>
        <taxon>Paenibacillaceae</taxon>
        <taxon>Paenibacillus</taxon>
    </lineage>
</organism>
<dbReference type="InterPro" id="IPR009665">
    <property type="entry name" value="YyaC"/>
</dbReference>
<dbReference type="SUPFAM" id="SSF53163">
    <property type="entry name" value="HybD-like"/>
    <property type="match status" value="1"/>
</dbReference>
<accession>A0ABV8KAQ3</accession>
<dbReference type="Proteomes" id="UP001595715">
    <property type="component" value="Unassembled WGS sequence"/>
</dbReference>
<sequence>MRSKAKGRRGPEQEATAWRRADLAGLRLFLNEIAARHPDPEGMAVVCIGTDRSTGDSYGPWVGTLLAERGWKNVIGTIAKPCDADRYESLTAALPPGRIVLAIDAGLGKPESVGVYLVADGPLHPARATGGQLAPVGDYSIGGIVGPFSAKPYWSLQRASLRQVIRMARDTAEAIQQAWGFPQAAGDNGAEAENPSITQLVRFIIESER</sequence>